<proteinExistence type="predicted"/>
<accession>A0AAV7J379</accession>
<protein>
    <submittedName>
        <fullName evidence="1">Uncharacterized protein</fullName>
    </submittedName>
</protein>
<dbReference type="AlphaFoldDB" id="A0AAV7J379"/>
<evidence type="ECO:0000313" key="1">
    <source>
        <dbReference type="EMBL" id="KAH0567265.1"/>
    </source>
</evidence>
<comment type="caution">
    <text evidence="1">The sequence shown here is derived from an EMBL/GenBank/DDBJ whole genome shotgun (WGS) entry which is preliminary data.</text>
</comment>
<organism evidence="1 2">
    <name type="scientific">Cotesia glomerata</name>
    <name type="common">Lepidopteran parasitic wasp</name>
    <name type="synonym">Apanteles glomeratus</name>
    <dbReference type="NCBI Taxonomy" id="32391"/>
    <lineage>
        <taxon>Eukaryota</taxon>
        <taxon>Metazoa</taxon>
        <taxon>Ecdysozoa</taxon>
        <taxon>Arthropoda</taxon>
        <taxon>Hexapoda</taxon>
        <taxon>Insecta</taxon>
        <taxon>Pterygota</taxon>
        <taxon>Neoptera</taxon>
        <taxon>Endopterygota</taxon>
        <taxon>Hymenoptera</taxon>
        <taxon>Apocrita</taxon>
        <taxon>Ichneumonoidea</taxon>
        <taxon>Braconidae</taxon>
        <taxon>Microgastrinae</taxon>
        <taxon>Cotesia</taxon>
    </lineage>
</organism>
<reference evidence="1 2" key="1">
    <citation type="journal article" date="2021" name="J. Hered.">
        <title>A chromosome-level genome assembly of the parasitoid wasp, Cotesia glomerata (Hymenoptera: Braconidae).</title>
        <authorList>
            <person name="Pinto B.J."/>
            <person name="Weis J.J."/>
            <person name="Gamble T."/>
            <person name="Ode P.J."/>
            <person name="Paul R."/>
            <person name="Zaspel J.M."/>
        </authorList>
    </citation>
    <scope>NUCLEOTIDE SEQUENCE [LARGE SCALE GENOMIC DNA]</scope>
    <source>
        <strain evidence="1">CgM1</strain>
    </source>
</reference>
<dbReference type="EMBL" id="JAHXZJ010000001">
    <property type="protein sequence ID" value="KAH0567265.1"/>
    <property type="molecule type" value="Genomic_DNA"/>
</dbReference>
<name>A0AAV7J379_COTGL</name>
<keyword evidence="2" id="KW-1185">Reference proteome</keyword>
<sequence>MNPEGFRFKSRSFIVDIRDPVNPGLLDTKEKYQEVHEPEVVVTRVGGWKEGEDREKRLEEAEKARKLVLSGRTSIGREPNQWRAGLRFSQFQPPHKTRLASASQGVQKRWLVREHIHHWQTRLPTEPTTRTIVPYSPRSAAPTHRVSLEQEVFYCHPATPCAGTSSFSVLLSPIRIIENTQPCRKEKEDFFSLFTQVHG</sequence>
<evidence type="ECO:0000313" key="2">
    <source>
        <dbReference type="Proteomes" id="UP000826195"/>
    </source>
</evidence>
<dbReference type="Proteomes" id="UP000826195">
    <property type="component" value="Unassembled WGS sequence"/>
</dbReference>
<gene>
    <name evidence="1" type="ORF">KQX54_007985</name>
</gene>